<protein>
    <recommendedName>
        <fullName evidence="2">histidine kinase</fullName>
        <ecNumber evidence="2">2.7.13.3</ecNumber>
    </recommendedName>
</protein>
<dbReference type="PANTHER" id="PTHR43065">
    <property type="entry name" value="SENSOR HISTIDINE KINASE"/>
    <property type="match status" value="1"/>
</dbReference>
<dbReference type="SMART" id="SM00387">
    <property type="entry name" value="HATPase_c"/>
    <property type="match status" value="1"/>
</dbReference>
<keyword evidence="5" id="KW-1185">Reference proteome</keyword>
<dbReference type="InterPro" id="IPR003594">
    <property type="entry name" value="HATPase_dom"/>
</dbReference>
<evidence type="ECO:0000313" key="4">
    <source>
        <dbReference type="EMBL" id="OEO28102.1"/>
    </source>
</evidence>
<dbReference type="GO" id="GO:0004673">
    <property type="term" value="F:protein histidine kinase activity"/>
    <property type="evidence" value="ECO:0007669"/>
    <property type="project" value="UniProtKB-EC"/>
</dbReference>
<reference evidence="4 5" key="1">
    <citation type="journal article" date="2015" name="Genome Announc.">
        <title>Genome Assemblies of Three Soil-Associated Devosia species: D. insulae, D. limi, and D. soli.</title>
        <authorList>
            <person name="Hassan Y.I."/>
            <person name="Lepp D."/>
            <person name="Zhou T."/>
        </authorList>
    </citation>
    <scope>NUCLEOTIDE SEQUENCE [LARGE SCALE GENOMIC DNA]</scope>
    <source>
        <strain evidence="4 5">DS-56</strain>
    </source>
</reference>
<dbReference type="Pfam" id="PF02518">
    <property type="entry name" value="HATPase_c"/>
    <property type="match status" value="1"/>
</dbReference>
<evidence type="ECO:0000313" key="5">
    <source>
        <dbReference type="Proteomes" id="UP000095463"/>
    </source>
</evidence>
<dbReference type="InterPro" id="IPR004358">
    <property type="entry name" value="Sig_transdc_His_kin-like_C"/>
</dbReference>
<sequence length="232" mass="24100">MSERNSPLAQSGSDGQGIPGLVHDLGNYIQIAASAIQIMSRETGIATSLTVGKVLPHAADALERAAELIRRSRSVDDDEAADDLVDLELCLAQMGPLLSYAGGPDVRLKLLVGVVPRVRCGALALQNALLNLTLNARDAMPGGGTLSLTALTADGPETAEVEITVRDTGIGMAAEILERATDPHFSTKPDGVGHGMGLAGVKRFVERAGGRLFIRSAPYAGTTVTLRLPAAV</sequence>
<dbReference type="EC" id="2.7.13.3" evidence="2"/>
<organism evidence="4 5">
    <name type="scientific">Devosia insulae DS-56</name>
    <dbReference type="NCBI Taxonomy" id="1116389"/>
    <lineage>
        <taxon>Bacteria</taxon>
        <taxon>Pseudomonadati</taxon>
        <taxon>Pseudomonadota</taxon>
        <taxon>Alphaproteobacteria</taxon>
        <taxon>Hyphomicrobiales</taxon>
        <taxon>Devosiaceae</taxon>
        <taxon>Devosia</taxon>
    </lineage>
</organism>
<comment type="catalytic activity">
    <reaction evidence="1">
        <text>ATP + protein L-histidine = ADP + protein N-phospho-L-histidine.</text>
        <dbReference type="EC" id="2.7.13.3"/>
    </reaction>
</comment>
<dbReference type="InterPro" id="IPR036890">
    <property type="entry name" value="HATPase_C_sf"/>
</dbReference>
<dbReference type="InterPro" id="IPR005467">
    <property type="entry name" value="His_kinase_dom"/>
</dbReference>
<evidence type="ECO:0000256" key="2">
    <source>
        <dbReference type="ARBA" id="ARBA00012438"/>
    </source>
</evidence>
<dbReference type="Gene3D" id="3.30.565.10">
    <property type="entry name" value="Histidine kinase-like ATPase, C-terminal domain"/>
    <property type="match status" value="1"/>
</dbReference>
<gene>
    <name evidence="4" type="ORF">VW23_000470</name>
</gene>
<dbReference type="EMBL" id="LAJE02000400">
    <property type="protein sequence ID" value="OEO28102.1"/>
    <property type="molecule type" value="Genomic_DNA"/>
</dbReference>
<dbReference type="Proteomes" id="UP000095463">
    <property type="component" value="Unassembled WGS sequence"/>
</dbReference>
<name>A0A1E5XHN7_9HYPH</name>
<dbReference type="PRINTS" id="PR00344">
    <property type="entry name" value="BCTRLSENSOR"/>
</dbReference>
<dbReference type="PANTHER" id="PTHR43065:SF42">
    <property type="entry name" value="TWO-COMPONENT SENSOR PPRA"/>
    <property type="match status" value="1"/>
</dbReference>
<dbReference type="RefSeq" id="WP_069912581.1">
    <property type="nucleotide sequence ID" value="NZ_LAJE02000400.1"/>
</dbReference>
<evidence type="ECO:0000256" key="1">
    <source>
        <dbReference type="ARBA" id="ARBA00000085"/>
    </source>
</evidence>
<comment type="caution">
    <text evidence="4">The sequence shown here is derived from an EMBL/GenBank/DDBJ whole genome shotgun (WGS) entry which is preliminary data.</text>
</comment>
<evidence type="ECO:0000259" key="3">
    <source>
        <dbReference type="PROSITE" id="PS50109"/>
    </source>
</evidence>
<dbReference type="OrthoDB" id="9796100at2"/>
<dbReference type="PROSITE" id="PS50109">
    <property type="entry name" value="HIS_KIN"/>
    <property type="match status" value="1"/>
</dbReference>
<accession>A0A1E5XHN7</accession>
<feature type="domain" description="Histidine kinase" evidence="3">
    <location>
        <begin position="125"/>
        <end position="232"/>
    </location>
</feature>
<dbReference type="SUPFAM" id="SSF55874">
    <property type="entry name" value="ATPase domain of HSP90 chaperone/DNA topoisomerase II/histidine kinase"/>
    <property type="match status" value="1"/>
</dbReference>
<dbReference type="AlphaFoldDB" id="A0A1E5XHN7"/>
<proteinExistence type="predicted"/>